<feature type="region of interest" description="Disordered" evidence="1">
    <location>
        <begin position="56"/>
        <end position="84"/>
    </location>
</feature>
<reference evidence="2" key="1">
    <citation type="submission" date="2023-02" db="EMBL/GenBank/DDBJ databases">
        <authorList>
            <person name="Palmer J.M."/>
        </authorList>
    </citation>
    <scope>NUCLEOTIDE SEQUENCE</scope>
    <source>
        <strain evidence="2">FW57</strain>
    </source>
</reference>
<evidence type="ECO:0000313" key="2">
    <source>
        <dbReference type="EMBL" id="KAG7285713.1"/>
    </source>
</evidence>
<dbReference type="Gene3D" id="1.25.40.10">
    <property type="entry name" value="Tetratricopeptide repeat domain"/>
    <property type="match status" value="1"/>
</dbReference>
<sequence>MEPLEFDLEGVGGGFQEVEYDNADNVAADQLWSHVHLDDPGPLWGGIGDISRQSHDQIVGTSGYPGRADLPQQLSDEETSSSSGVVILTPGTSTPAQIRACINFTAQAYEKAHYFLKLDESEKVTESLQVAPSMMRPMFADPDLFLLTRLVEIATWSSWKKFPGYERVVFNSLSYTSAEMLSPQHPPSASHTQNWSCIIKHIDRFADDSDPASRSEAQQIRIKAYFYLVRVLRNNAEHAEALCIAIDGTRSFSANRARYNLGVSHCEAGDMESAMSAYQEARKYLGSKDCPHEGWIFAVFASSELAQLHEQKGETDEAGKLYEEALLAFLECGGDESSGALLMLKDLIEFHKRLDNQDQLIRIKTQYPACCTSLEMGVLDQAQRWVGRRVTTQASGGKRRRAWTWTSPLT</sequence>
<proteinExistence type="predicted"/>
<protein>
    <submittedName>
        <fullName evidence="2">Uncharacterized protein</fullName>
    </submittedName>
</protein>
<evidence type="ECO:0000256" key="1">
    <source>
        <dbReference type="SAM" id="MobiDB-lite"/>
    </source>
</evidence>
<keyword evidence="3" id="KW-1185">Reference proteome</keyword>
<evidence type="ECO:0000313" key="3">
    <source>
        <dbReference type="Proteomes" id="UP001197093"/>
    </source>
</evidence>
<dbReference type="SUPFAM" id="SSF48452">
    <property type="entry name" value="TPR-like"/>
    <property type="match status" value="1"/>
</dbReference>
<dbReference type="AlphaFoldDB" id="A0AAD4EUP9"/>
<dbReference type="Proteomes" id="UP001197093">
    <property type="component" value="Unassembled WGS sequence"/>
</dbReference>
<dbReference type="InterPro" id="IPR011990">
    <property type="entry name" value="TPR-like_helical_dom_sf"/>
</dbReference>
<organism evidence="2 3">
    <name type="scientific">Staphylotrichum longicolle</name>
    <dbReference type="NCBI Taxonomy" id="669026"/>
    <lineage>
        <taxon>Eukaryota</taxon>
        <taxon>Fungi</taxon>
        <taxon>Dikarya</taxon>
        <taxon>Ascomycota</taxon>
        <taxon>Pezizomycotina</taxon>
        <taxon>Sordariomycetes</taxon>
        <taxon>Sordariomycetidae</taxon>
        <taxon>Sordariales</taxon>
        <taxon>Chaetomiaceae</taxon>
        <taxon>Staphylotrichum</taxon>
    </lineage>
</organism>
<comment type="caution">
    <text evidence="2">The sequence shown here is derived from an EMBL/GenBank/DDBJ whole genome shotgun (WGS) entry which is preliminary data.</text>
</comment>
<dbReference type="EMBL" id="JAHCVI010000004">
    <property type="protein sequence ID" value="KAG7285713.1"/>
    <property type="molecule type" value="Genomic_DNA"/>
</dbReference>
<gene>
    <name evidence="2" type="ORF">NEMBOFW57_008006</name>
</gene>
<accession>A0AAD4EUP9</accession>
<name>A0AAD4EUP9_9PEZI</name>